<feature type="transmembrane region" description="Helical" evidence="13">
    <location>
        <begin position="87"/>
        <end position="107"/>
    </location>
</feature>
<feature type="transmembrane region" description="Helical" evidence="13">
    <location>
        <begin position="47"/>
        <end position="66"/>
    </location>
</feature>
<evidence type="ECO:0000313" key="17">
    <source>
        <dbReference type="Proteomes" id="UP001161247"/>
    </source>
</evidence>
<dbReference type="CDD" id="cd03250">
    <property type="entry name" value="ABCC_MRP_domain1"/>
    <property type="match status" value="1"/>
</dbReference>
<keyword evidence="8" id="KW-0067">ATP-binding</keyword>
<dbReference type="InterPro" id="IPR056228">
    <property type="entry name" value="ABCC10-like_N"/>
</dbReference>
<evidence type="ECO:0000256" key="5">
    <source>
        <dbReference type="ARBA" id="ARBA00022692"/>
    </source>
</evidence>
<dbReference type="Gene3D" id="1.20.1560.10">
    <property type="entry name" value="ABC transporter type 1, transmembrane domain"/>
    <property type="match status" value="2"/>
</dbReference>
<evidence type="ECO:0000256" key="3">
    <source>
        <dbReference type="ARBA" id="ARBA00012191"/>
    </source>
</evidence>
<comment type="catalytic activity">
    <reaction evidence="12">
        <text>ATP + H2O + xenobioticSide 1 = ADP + phosphate + xenobioticSide 2.</text>
        <dbReference type="EC" id="7.6.2.2"/>
    </reaction>
</comment>
<feature type="transmembrane region" description="Helical" evidence="13">
    <location>
        <begin position="186"/>
        <end position="204"/>
    </location>
</feature>
<proteinExistence type="inferred from homology"/>
<dbReference type="CDD" id="cd03244">
    <property type="entry name" value="ABCC_MRP_domain2"/>
    <property type="match status" value="1"/>
</dbReference>
<feature type="transmembrane region" description="Helical" evidence="13">
    <location>
        <begin position="1180"/>
        <end position="1200"/>
    </location>
</feature>
<evidence type="ECO:0000256" key="9">
    <source>
        <dbReference type="ARBA" id="ARBA00022967"/>
    </source>
</evidence>
<feature type="transmembrane region" description="Helical" evidence="13">
    <location>
        <begin position="447"/>
        <end position="474"/>
    </location>
</feature>
<keyword evidence="17" id="KW-1185">Reference proteome</keyword>
<evidence type="ECO:0000256" key="10">
    <source>
        <dbReference type="ARBA" id="ARBA00022989"/>
    </source>
</evidence>
<evidence type="ECO:0000313" key="16">
    <source>
        <dbReference type="EMBL" id="CAI9094235.1"/>
    </source>
</evidence>
<feature type="transmembrane region" description="Helical" evidence="13">
    <location>
        <begin position="157"/>
        <end position="174"/>
    </location>
</feature>
<dbReference type="InterPro" id="IPR044726">
    <property type="entry name" value="ABCC_6TM_D2"/>
</dbReference>
<dbReference type="SMART" id="SM00382">
    <property type="entry name" value="AAA"/>
    <property type="match status" value="2"/>
</dbReference>
<dbReference type="GO" id="GO:0005524">
    <property type="term" value="F:ATP binding"/>
    <property type="evidence" value="ECO:0007669"/>
    <property type="project" value="UniProtKB-KW"/>
</dbReference>
<feature type="transmembrane region" description="Helical" evidence="13">
    <location>
        <begin position="1154"/>
        <end position="1174"/>
    </location>
</feature>
<evidence type="ECO:0000256" key="12">
    <source>
        <dbReference type="ARBA" id="ARBA00034018"/>
    </source>
</evidence>
<evidence type="ECO:0000256" key="2">
    <source>
        <dbReference type="ARBA" id="ARBA00009726"/>
    </source>
</evidence>
<dbReference type="InterPro" id="IPR011527">
    <property type="entry name" value="ABC1_TM_dom"/>
</dbReference>
<dbReference type="PANTHER" id="PTHR24223">
    <property type="entry name" value="ATP-BINDING CASSETTE SUB-FAMILY C"/>
    <property type="match status" value="1"/>
</dbReference>
<feature type="transmembrane region" description="Helical" evidence="13">
    <location>
        <begin position="967"/>
        <end position="991"/>
    </location>
</feature>
<keyword evidence="9" id="KW-1278">Translocase</keyword>
<name>A0AAV1CFM5_OLDCO</name>
<feature type="transmembrane region" description="Helical" evidence="13">
    <location>
        <begin position="1042"/>
        <end position="1062"/>
    </location>
</feature>
<dbReference type="Pfam" id="PF00664">
    <property type="entry name" value="ABC_membrane"/>
    <property type="match status" value="2"/>
</dbReference>
<organism evidence="16 17">
    <name type="scientific">Oldenlandia corymbosa var. corymbosa</name>
    <dbReference type="NCBI Taxonomy" id="529605"/>
    <lineage>
        <taxon>Eukaryota</taxon>
        <taxon>Viridiplantae</taxon>
        <taxon>Streptophyta</taxon>
        <taxon>Embryophyta</taxon>
        <taxon>Tracheophyta</taxon>
        <taxon>Spermatophyta</taxon>
        <taxon>Magnoliopsida</taxon>
        <taxon>eudicotyledons</taxon>
        <taxon>Gunneridae</taxon>
        <taxon>Pentapetalae</taxon>
        <taxon>asterids</taxon>
        <taxon>lamiids</taxon>
        <taxon>Gentianales</taxon>
        <taxon>Rubiaceae</taxon>
        <taxon>Rubioideae</taxon>
        <taxon>Spermacoceae</taxon>
        <taxon>Hedyotis-Oldenlandia complex</taxon>
        <taxon>Oldenlandia</taxon>
    </lineage>
</organism>
<dbReference type="InterPro" id="IPR027417">
    <property type="entry name" value="P-loop_NTPase"/>
</dbReference>
<dbReference type="InterPro" id="IPR050173">
    <property type="entry name" value="ABC_transporter_C-like"/>
</dbReference>
<evidence type="ECO:0000259" key="15">
    <source>
        <dbReference type="PROSITE" id="PS50929"/>
    </source>
</evidence>
<dbReference type="InterPro" id="IPR036640">
    <property type="entry name" value="ABC1_TM_sf"/>
</dbReference>
<dbReference type="InterPro" id="IPR003593">
    <property type="entry name" value="AAA+_ATPase"/>
</dbReference>
<dbReference type="FunFam" id="3.40.50.300:FF:000169">
    <property type="entry name" value="ABC transporter C family member 3"/>
    <property type="match status" value="1"/>
</dbReference>
<evidence type="ECO:0000256" key="13">
    <source>
        <dbReference type="SAM" id="Phobius"/>
    </source>
</evidence>
<dbReference type="GO" id="GO:0016887">
    <property type="term" value="F:ATP hydrolysis activity"/>
    <property type="evidence" value="ECO:0007669"/>
    <property type="project" value="InterPro"/>
</dbReference>
<evidence type="ECO:0000256" key="1">
    <source>
        <dbReference type="ARBA" id="ARBA00004141"/>
    </source>
</evidence>
<feature type="domain" description="ABC transporter" evidence="14">
    <location>
        <begin position="1245"/>
        <end position="1479"/>
    </location>
</feature>
<dbReference type="SUPFAM" id="SSF90123">
    <property type="entry name" value="ABC transporter transmembrane region"/>
    <property type="match status" value="2"/>
</dbReference>
<dbReference type="PANTHER" id="PTHR24223:SF462">
    <property type="entry name" value="ABC-TYPE XENOBIOTIC TRANSPORTER"/>
    <property type="match status" value="1"/>
</dbReference>
<dbReference type="InterPro" id="IPR003439">
    <property type="entry name" value="ABC_transporter-like_ATP-bd"/>
</dbReference>
<keyword evidence="6" id="KW-0677">Repeat</keyword>
<sequence length="1490" mass="166356">MSLNQVDWKMELWKIFCGENDCQDRVGRECSSEILAMIDPSSCANHLLVISASVILLLTVLTCAFIRRTTPSRRSCLVSGSECCNSSFLQLSCLLFNGGIALAYVASGLWTVGKSLSTRKSVLPLDPWIAVLFQGLTWLFLCLFLGSMKNKPGMLKLSCFAALLAGFLCIASLWELILDKVVTPKGIIDVLRFPGALLLVLYAIQAKKLSGNSEDLYPEDYYEPLKGEEADAATSVSSQDKITPFAEAGFLSKMSFSWLNPLLKKGKQKILQDEDIPELRPEDKAGTCYSLFMETLLSRRKVSCYESSTLSSIIFCQRKALLISGFFALVKIITLSSGPLFLYAFIDLAGGKEMFKYEGYALTGGLFVAKCLESLAERQWLFRTKLIGLQVQSLLTAAIYKKQLCLSNTSRHIHSPGEIMNYVTVDAYKIAEFPYFFHHIWTIGLQLFMGLAIMSYAVGFATIPAFAVVVLSVLGNSPVGKLQHKFLSKLMVAQDRMLKAVTEALTNIKVLKFYAWETHFKNTIGLLREEEFKWLWNIQAMKGYYMVLFWSTPLIVSAVTFWTCYMLNFPLTTSNVFTFLATLRIVQEPIRLIPDVLGIFIEAKVSFSRIDKFLEAPELQKSHMKIQECSELQHSVMINSKKISWEADSLNSCLENINIQVKLGEKVAICGEVGSGKSTLLAAILGEVPYNDGSVEVHGKIAYVSQSAWIQTGTIEQNILFGSIMDRHKYQNVLNSCCLVKDLDMLPFGDQTIIGERGVNLSGGQKQRVQLARALYQEADIYLLDDPFSALDAHTARKLFNEYVMGALLNKTVLLVTHQVDFLPVFDSILLMSKGTILKSATPEQLLQSSQEFRDLVHAHGEASKGELNAEQGPQKMQKISHDVIERICSEKQLALPTGEQLIKEEECESGYTGLKPYLQYLKHNKGFLFLSLGIVSHIIYMIGQLFQNLWLAATLTDSKLSYLKIILVYTFIGGSMALSLLLRSCVFFLLSLEASKSIFSEFMASIFRAPMSYFDATPIGRILSRVSSDLSIVDLDMSMRFSMAMTSILTTLFSLGILATLTWPSLLVILPTVFVTIILQLFYFASAKQLIRIQGTNKSSVASYFSESIAGAMTVRAFGEEQRFFTESLKLIDKNASSSFHGFSANEWLIQRLEILCAFILSSSALALTLLPFKTSESGYIGMALSYALSLNIFLVGAVNNMCILENYIISVERLEQYMHIPSEAPEIVLANRPPSDWPRFGKVEIHDLKVRYRPDAPLVLQGITCTFEEGSKVGIVGRTGSGKSTLISALFRLVEPTEGEILIDDLDISGIGIHDLRSNLSIIPQEPTLFGGSIRYNLDPLTEHSDQEIWEVLNKCQLQDVVQKKEQGLDSLVTQDGSNWSMGQRQLLCLGRALLKRRKILILDEATASIDNATDSLIQKTIRREFAEVTVITVAHRIPTVMDCNMVLSLRDGKVVEYDRPMKLINEEGSLFGQLVKEYWLRSGNVNS</sequence>
<feature type="transmembrane region" description="Helical" evidence="13">
    <location>
        <begin position="320"/>
        <end position="346"/>
    </location>
</feature>
<feature type="domain" description="ABC transporter" evidence="14">
    <location>
        <begin position="638"/>
        <end position="859"/>
    </location>
</feature>
<dbReference type="Pfam" id="PF00005">
    <property type="entry name" value="ABC_tran"/>
    <property type="match status" value="2"/>
</dbReference>
<evidence type="ECO:0000256" key="6">
    <source>
        <dbReference type="ARBA" id="ARBA00022737"/>
    </source>
</evidence>
<dbReference type="Gene3D" id="3.40.50.300">
    <property type="entry name" value="P-loop containing nucleotide triphosphate hydrolases"/>
    <property type="match status" value="2"/>
</dbReference>
<dbReference type="SUPFAM" id="SSF52540">
    <property type="entry name" value="P-loop containing nucleoside triphosphate hydrolases"/>
    <property type="match status" value="2"/>
</dbReference>
<keyword evidence="10 13" id="KW-1133">Transmembrane helix</keyword>
<keyword evidence="5 13" id="KW-0812">Transmembrane</keyword>
<dbReference type="FunFam" id="1.20.1560.10:FF:000003">
    <property type="entry name" value="ABC transporter C family member 10"/>
    <property type="match status" value="1"/>
</dbReference>
<dbReference type="FunFam" id="3.40.50.300:FF:000508">
    <property type="entry name" value="ABC transporter C family member 5"/>
    <property type="match status" value="1"/>
</dbReference>
<keyword evidence="11 13" id="KW-0472">Membrane</keyword>
<dbReference type="InterPro" id="IPR017871">
    <property type="entry name" value="ABC_transporter-like_CS"/>
</dbReference>
<accession>A0AAV1CFM5</accession>
<gene>
    <name evidence="16" type="ORF">OLC1_LOCUS5449</name>
</gene>
<dbReference type="InterPro" id="IPR044746">
    <property type="entry name" value="ABCC_6TM_D1"/>
</dbReference>
<dbReference type="GO" id="GO:0008559">
    <property type="term" value="F:ABC-type xenobiotic transporter activity"/>
    <property type="evidence" value="ECO:0007669"/>
    <property type="project" value="UniProtKB-EC"/>
</dbReference>
<keyword evidence="7" id="KW-0547">Nucleotide-binding</keyword>
<evidence type="ECO:0000256" key="8">
    <source>
        <dbReference type="ARBA" id="ARBA00022840"/>
    </source>
</evidence>
<dbReference type="PROSITE" id="PS50929">
    <property type="entry name" value="ABC_TM1F"/>
    <property type="match status" value="2"/>
</dbReference>
<evidence type="ECO:0000259" key="14">
    <source>
        <dbReference type="PROSITE" id="PS50893"/>
    </source>
</evidence>
<dbReference type="EC" id="7.6.2.2" evidence="3"/>
<keyword evidence="4" id="KW-0813">Transport</keyword>
<reference evidence="16" key="1">
    <citation type="submission" date="2023-03" db="EMBL/GenBank/DDBJ databases">
        <authorList>
            <person name="Julca I."/>
        </authorList>
    </citation>
    <scope>NUCLEOTIDE SEQUENCE</scope>
</reference>
<dbReference type="EMBL" id="OX459119">
    <property type="protein sequence ID" value="CAI9094235.1"/>
    <property type="molecule type" value="Genomic_DNA"/>
</dbReference>
<dbReference type="Pfam" id="PF24358">
    <property type="entry name" value="ABCC10_N"/>
    <property type="match status" value="1"/>
</dbReference>
<feature type="transmembrane region" description="Helical" evidence="13">
    <location>
        <begin position="543"/>
        <end position="563"/>
    </location>
</feature>
<comment type="similarity">
    <text evidence="2">Belongs to the ABC transporter superfamily. ABCC family. Conjugate transporter (TC 3.A.1.208) subfamily.</text>
</comment>
<feature type="transmembrane region" description="Helical" evidence="13">
    <location>
        <begin position="1068"/>
        <end position="1086"/>
    </location>
</feature>
<feature type="transmembrane region" description="Helical" evidence="13">
    <location>
        <begin position="928"/>
        <end position="947"/>
    </location>
</feature>
<dbReference type="CDD" id="cd18579">
    <property type="entry name" value="ABC_6TM_ABCC_D1"/>
    <property type="match status" value="1"/>
</dbReference>
<dbReference type="FunFam" id="1.20.1560.10:FF:000002">
    <property type="entry name" value="ABC transporter C family member 5"/>
    <property type="match status" value="1"/>
</dbReference>
<dbReference type="PROSITE" id="PS50893">
    <property type="entry name" value="ABC_TRANSPORTER_2"/>
    <property type="match status" value="2"/>
</dbReference>
<evidence type="ECO:0000256" key="4">
    <source>
        <dbReference type="ARBA" id="ARBA00022448"/>
    </source>
</evidence>
<dbReference type="GO" id="GO:0016020">
    <property type="term" value="C:membrane"/>
    <property type="evidence" value="ECO:0007669"/>
    <property type="project" value="UniProtKB-SubCell"/>
</dbReference>
<dbReference type="PROSITE" id="PS00211">
    <property type="entry name" value="ABC_TRANSPORTER_1"/>
    <property type="match status" value="1"/>
</dbReference>
<protein>
    <recommendedName>
        <fullName evidence="3">ABC-type xenobiotic transporter</fullName>
        <ecNumber evidence="3">7.6.2.2</ecNumber>
    </recommendedName>
</protein>
<comment type="subcellular location">
    <subcellularLocation>
        <location evidence="1">Membrane</location>
        <topology evidence="1">Multi-pass membrane protein</topology>
    </subcellularLocation>
</comment>
<dbReference type="Proteomes" id="UP001161247">
    <property type="component" value="Chromosome 2"/>
</dbReference>
<feature type="transmembrane region" description="Helical" evidence="13">
    <location>
        <begin position="127"/>
        <end position="145"/>
    </location>
</feature>
<feature type="domain" description="ABC transmembrane type-1" evidence="15">
    <location>
        <begin position="933"/>
        <end position="1208"/>
    </location>
</feature>
<dbReference type="CDD" id="cd18580">
    <property type="entry name" value="ABC_6TM_ABCC_D2"/>
    <property type="match status" value="1"/>
</dbReference>
<evidence type="ECO:0000256" key="11">
    <source>
        <dbReference type="ARBA" id="ARBA00023136"/>
    </source>
</evidence>
<feature type="domain" description="ABC transmembrane type-1" evidence="15">
    <location>
        <begin position="322"/>
        <end position="602"/>
    </location>
</feature>
<evidence type="ECO:0000256" key="7">
    <source>
        <dbReference type="ARBA" id="ARBA00022741"/>
    </source>
</evidence>